<evidence type="ECO:0000259" key="2">
    <source>
        <dbReference type="PROSITE" id="PS50206"/>
    </source>
</evidence>
<protein>
    <submittedName>
        <fullName evidence="3">Rhodanese-like domain-containing protein</fullName>
    </submittedName>
</protein>
<keyword evidence="1" id="KW-1133">Transmembrane helix</keyword>
<accession>A0A520MUH9</accession>
<reference evidence="3 4" key="1">
    <citation type="submission" date="2019-02" db="EMBL/GenBank/DDBJ databases">
        <title>Prokaryotic population dynamics and viral predation in marine succession experiment using metagenomics: the confinement effect.</title>
        <authorList>
            <person name="Haro-Moreno J.M."/>
            <person name="Rodriguez-Valera F."/>
            <person name="Lopez-Perez M."/>
        </authorList>
    </citation>
    <scope>NUCLEOTIDE SEQUENCE [LARGE SCALE GENOMIC DNA]</scope>
    <source>
        <strain evidence="3">MED-G166</strain>
    </source>
</reference>
<comment type="caution">
    <text evidence="3">The sequence shown here is derived from an EMBL/GenBank/DDBJ whole genome shotgun (WGS) entry which is preliminary data.</text>
</comment>
<dbReference type="Proteomes" id="UP000320146">
    <property type="component" value="Unassembled WGS sequence"/>
</dbReference>
<dbReference type="SMART" id="SM00450">
    <property type="entry name" value="RHOD"/>
    <property type="match status" value="1"/>
</dbReference>
<keyword evidence="1" id="KW-0472">Membrane</keyword>
<dbReference type="AlphaFoldDB" id="A0A520MUH9"/>
<feature type="domain" description="Rhodanese" evidence="2">
    <location>
        <begin position="46"/>
        <end position="134"/>
    </location>
</feature>
<dbReference type="PANTHER" id="PTHR43031">
    <property type="entry name" value="FAD-DEPENDENT OXIDOREDUCTASE"/>
    <property type="match status" value="1"/>
</dbReference>
<dbReference type="PROSITE" id="PS50206">
    <property type="entry name" value="RHODANESE_3"/>
    <property type="match status" value="1"/>
</dbReference>
<dbReference type="CDD" id="cd00158">
    <property type="entry name" value="RHOD"/>
    <property type="match status" value="1"/>
</dbReference>
<evidence type="ECO:0000313" key="3">
    <source>
        <dbReference type="EMBL" id="RZO24889.1"/>
    </source>
</evidence>
<feature type="transmembrane region" description="Helical" evidence="1">
    <location>
        <begin position="6"/>
        <end position="27"/>
    </location>
</feature>
<organism evidence="3 4">
    <name type="scientific">SAR86 cluster bacterium</name>
    <dbReference type="NCBI Taxonomy" id="2030880"/>
    <lineage>
        <taxon>Bacteria</taxon>
        <taxon>Pseudomonadati</taxon>
        <taxon>Pseudomonadota</taxon>
        <taxon>Gammaproteobacteria</taxon>
        <taxon>SAR86 cluster</taxon>
    </lineage>
</organism>
<name>A0A520MUH9_9GAMM</name>
<dbReference type="Gene3D" id="3.40.250.10">
    <property type="entry name" value="Rhodanese-like domain"/>
    <property type="match status" value="1"/>
</dbReference>
<keyword evidence="1" id="KW-0812">Transmembrane</keyword>
<evidence type="ECO:0000256" key="1">
    <source>
        <dbReference type="SAM" id="Phobius"/>
    </source>
</evidence>
<dbReference type="InterPro" id="IPR001763">
    <property type="entry name" value="Rhodanese-like_dom"/>
</dbReference>
<dbReference type="SUPFAM" id="SSF52821">
    <property type="entry name" value="Rhodanese/Cell cycle control phosphatase"/>
    <property type="match status" value="1"/>
</dbReference>
<dbReference type="Pfam" id="PF00581">
    <property type="entry name" value="Rhodanese"/>
    <property type="match status" value="1"/>
</dbReference>
<dbReference type="EMBL" id="SHBL01000002">
    <property type="protein sequence ID" value="RZO24889.1"/>
    <property type="molecule type" value="Genomic_DNA"/>
</dbReference>
<evidence type="ECO:0000313" key="4">
    <source>
        <dbReference type="Proteomes" id="UP000320146"/>
    </source>
</evidence>
<dbReference type="InterPro" id="IPR036873">
    <property type="entry name" value="Rhodanese-like_dom_sf"/>
</dbReference>
<dbReference type="InterPro" id="IPR050229">
    <property type="entry name" value="GlpE_sulfurtransferase"/>
</dbReference>
<gene>
    <name evidence="3" type="ORF">EVA99_00535</name>
</gene>
<sequence length="134" mass="15106">MDFFDFLISRWYLSVPLFITFVLWYMYETSKGGKRITPSQAVDLINNNDAIFVDIRQKDSFESGHIHGSINVQKDSFGQQEHLLNKGKAVVVITENGLDAGGAGVELLKLGIEEVYLLKDGLISWQEESLPLVK</sequence>
<proteinExistence type="predicted"/>
<dbReference type="PANTHER" id="PTHR43031:SF18">
    <property type="entry name" value="RHODANESE-RELATED SULFURTRANSFERASES"/>
    <property type="match status" value="1"/>
</dbReference>